<organism evidence="2">
    <name type="scientific">Arion vulgaris</name>
    <dbReference type="NCBI Taxonomy" id="1028688"/>
    <lineage>
        <taxon>Eukaryota</taxon>
        <taxon>Metazoa</taxon>
        <taxon>Spiralia</taxon>
        <taxon>Lophotrochozoa</taxon>
        <taxon>Mollusca</taxon>
        <taxon>Gastropoda</taxon>
        <taxon>Heterobranchia</taxon>
        <taxon>Euthyneura</taxon>
        <taxon>Panpulmonata</taxon>
        <taxon>Eupulmonata</taxon>
        <taxon>Stylommatophora</taxon>
        <taxon>Helicina</taxon>
        <taxon>Arionoidea</taxon>
        <taxon>Arionidae</taxon>
        <taxon>Arion</taxon>
    </lineage>
</organism>
<accession>A0A0B6Z8F2</accession>
<dbReference type="EMBL" id="HACG01017787">
    <property type="protein sequence ID" value="CEK64652.1"/>
    <property type="molecule type" value="Transcribed_RNA"/>
</dbReference>
<sequence>MHSQTDWHSPDSNPHPSFNNKKVAQKVHSNKKNDWFLKKKFVKKKLLNW</sequence>
<proteinExistence type="predicted"/>
<feature type="region of interest" description="Disordered" evidence="1">
    <location>
        <begin position="1"/>
        <end position="31"/>
    </location>
</feature>
<feature type="compositionally biased region" description="Polar residues" evidence="1">
    <location>
        <begin position="1"/>
        <end position="22"/>
    </location>
</feature>
<name>A0A0B6Z8F2_9EUPU</name>
<evidence type="ECO:0000313" key="2">
    <source>
        <dbReference type="EMBL" id="CEK64652.1"/>
    </source>
</evidence>
<protein>
    <submittedName>
        <fullName evidence="2">Uncharacterized protein</fullName>
    </submittedName>
</protein>
<reference evidence="2" key="1">
    <citation type="submission" date="2014-12" db="EMBL/GenBank/DDBJ databases">
        <title>Insight into the proteome of Arion vulgaris.</title>
        <authorList>
            <person name="Aradska J."/>
            <person name="Bulat T."/>
            <person name="Smidak R."/>
            <person name="Sarate P."/>
            <person name="Gangsoo J."/>
            <person name="Sialana F."/>
            <person name="Bilban M."/>
            <person name="Lubec G."/>
        </authorList>
    </citation>
    <scope>NUCLEOTIDE SEQUENCE</scope>
    <source>
        <tissue evidence="2">Skin</tissue>
    </source>
</reference>
<dbReference type="AlphaFoldDB" id="A0A0B6Z8F2"/>
<gene>
    <name evidence="2" type="primary">ORF52439</name>
</gene>
<evidence type="ECO:0000256" key="1">
    <source>
        <dbReference type="SAM" id="MobiDB-lite"/>
    </source>
</evidence>